<keyword evidence="4" id="KW-1185">Reference proteome</keyword>
<feature type="transmembrane region" description="Helical" evidence="2">
    <location>
        <begin position="45"/>
        <end position="65"/>
    </location>
</feature>
<evidence type="ECO:0000256" key="2">
    <source>
        <dbReference type="SAM" id="Phobius"/>
    </source>
</evidence>
<evidence type="ECO:0000313" key="3">
    <source>
        <dbReference type="EMBL" id="KAK3248691.1"/>
    </source>
</evidence>
<dbReference type="AlphaFoldDB" id="A0AAE0F1K4"/>
<keyword evidence="2" id="KW-1133">Transmembrane helix</keyword>
<dbReference type="GO" id="GO:0030244">
    <property type="term" value="P:cellulose biosynthetic process"/>
    <property type="evidence" value="ECO:0007669"/>
    <property type="project" value="InterPro"/>
</dbReference>
<dbReference type="EMBL" id="LGRX02027868">
    <property type="protein sequence ID" value="KAK3248691.1"/>
    <property type="molecule type" value="Genomic_DNA"/>
</dbReference>
<dbReference type="PANTHER" id="PTHR46701">
    <property type="entry name" value="GLYCOSYLTRANSFERASE-LIKE KOBITO 1"/>
    <property type="match status" value="1"/>
</dbReference>
<evidence type="ECO:0008006" key="5">
    <source>
        <dbReference type="Google" id="ProtNLM"/>
    </source>
</evidence>
<keyword evidence="2" id="KW-0472">Membrane</keyword>
<name>A0AAE0F1K4_9CHLO</name>
<organism evidence="3 4">
    <name type="scientific">Cymbomonas tetramitiformis</name>
    <dbReference type="NCBI Taxonomy" id="36881"/>
    <lineage>
        <taxon>Eukaryota</taxon>
        <taxon>Viridiplantae</taxon>
        <taxon>Chlorophyta</taxon>
        <taxon>Pyramimonadophyceae</taxon>
        <taxon>Pyramimonadales</taxon>
        <taxon>Pyramimonadaceae</taxon>
        <taxon>Cymbomonas</taxon>
    </lineage>
</organism>
<proteinExistence type="predicted"/>
<accession>A0AAE0F1K4</accession>
<comment type="caution">
    <text evidence="3">The sequence shown here is derived from an EMBL/GenBank/DDBJ whole genome shotgun (WGS) entry which is preliminary data.</text>
</comment>
<keyword evidence="2" id="KW-0812">Transmembrane</keyword>
<protein>
    <recommendedName>
        <fullName evidence="5">Glycosyltransferase family 92 protein</fullName>
    </recommendedName>
</protein>
<gene>
    <name evidence="3" type="ORF">CYMTET_41853</name>
</gene>
<evidence type="ECO:0000256" key="1">
    <source>
        <dbReference type="SAM" id="MobiDB-lite"/>
    </source>
</evidence>
<dbReference type="Proteomes" id="UP001190700">
    <property type="component" value="Unassembled WGS sequence"/>
</dbReference>
<dbReference type="PANTHER" id="PTHR46701:SF7">
    <property type="entry name" value="GLYCOSYLTRANSFERASE-LIKE KOBITO 1"/>
    <property type="match status" value="1"/>
</dbReference>
<dbReference type="GO" id="GO:0009737">
    <property type="term" value="P:response to abscisic acid"/>
    <property type="evidence" value="ECO:0007669"/>
    <property type="project" value="InterPro"/>
</dbReference>
<sequence>MQGDGEASFPKRRESPTSTASRAGSARHPRTVPRNVGDIALPPRVLYIILSIPILLAVFTVVIQFCEEYRSNPFNGLNAYSIQPEEEHFSSRGGTQQVVLDYSQRQPVTPLENSWPEAGGRPAVGAGANSSQKPKLAIATTTGDGLNVILPWLAYHRMIGIERFFLFVERFAASDEVAAVLRRQPGVMVFTPGDDLDTRRSNSRIWNETWLSSFFNRPCNYALFVRQNLNLEISIAESRKAGMNWIMHVDTDELLYPGGTKQYSLQELFGGISSQVDTVVFPNYEALAEVGDATDPFIEVTLFKRNFDHVVKETYFQNYRDVTRGNPNYFLTYGNGKSAARISDGLRPNGAHRFHSYVAAPREMKMSEAAVLHYTYNRFSDVVDRKHRCDCKPTDNELKKCFILEFDREAAKAATNIVDDAELHKWYEDRAVWLDKAMVTRFLANGLFTRIYTPQVVMAALKSSGSALSHKSDHLRSTPSHAQQRPISIVLDNKTRVAQNITRDRHEITS</sequence>
<feature type="region of interest" description="Disordered" evidence="1">
    <location>
        <begin position="1"/>
        <end position="35"/>
    </location>
</feature>
<reference evidence="3 4" key="1">
    <citation type="journal article" date="2015" name="Genome Biol. Evol.">
        <title>Comparative Genomics of a Bacterivorous Green Alga Reveals Evolutionary Causalities and Consequences of Phago-Mixotrophic Mode of Nutrition.</title>
        <authorList>
            <person name="Burns J.A."/>
            <person name="Paasch A."/>
            <person name="Narechania A."/>
            <person name="Kim E."/>
        </authorList>
    </citation>
    <scope>NUCLEOTIDE SEQUENCE [LARGE SCALE GENOMIC DNA]</scope>
    <source>
        <strain evidence="3 4">PLY_AMNH</strain>
    </source>
</reference>
<evidence type="ECO:0000313" key="4">
    <source>
        <dbReference type="Proteomes" id="UP001190700"/>
    </source>
</evidence>
<dbReference type="InterPro" id="IPR044224">
    <property type="entry name" value="KOBITO1-like"/>
</dbReference>